<accession>A0AAV6VKF8</accession>
<dbReference type="GO" id="GO:0045504">
    <property type="term" value="F:dynein heavy chain binding"/>
    <property type="evidence" value="ECO:0007669"/>
    <property type="project" value="InterPro"/>
</dbReference>
<dbReference type="InterPro" id="IPR042505">
    <property type="entry name" value="DYNC2I1"/>
</dbReference>
<dbReference type="AlphaFoldDB" id="A0AAV6VKF8"/>
<feature type="compositionally biased region" description="Polar residues" evidence="1">
    <location>
        <begin position="1"/>
        <end position="10"/>
    </location>
</feature>
<sequence length="930" mass="103891">MNQAKSLQKSHTSRREPRSEKLKKNSKDEKDSERKKVVLTSSAIDNFKVDKRRSESLTRPRHPFKSQESPQKSYSVDRKQSRHQASNIKTEIKTPIKSLGKNASDIAKKASSSTSSTKQKHSAQTSASKSSNPTISNSKVKSRAPKIIERKNSVQVAKSFVKNVQSKSTDKAKGDLKRSSKKEVSKNGNQDHSLERPKTSTIRKGPPESLVSEKTYEAKETKSLASSHSLSRSKASLHGESDNDRGSYEEDFEDYDSDFEESDAASISESSSDISTSSQSSSDDNEELDNKSKEEPILVQNSSSELLLNMPPESTITNKQGRNAAEKTFLRMSDRTSLYSKKTASEHLMDKKPLKLSRSFIDFSTAIEKNEDNVDDHNSSDKSFENNVEVQLSGKGQDIATHSYNNHYSRSNLKQAFVQTENCEEEEIQTDEIVKLNKWTQNPTNGTSGYGGDEIVNIKDNTTAWKSLFNVHSTKLTSFLQKSSNIILTLLDEEFTAFSNDNQAQKRPNLFYSDGYYTLFPLKFLLGAPITCISCSENSPYIVTIHGNMTELPSENGKPNEKGILCVWNILDILTANSQPTCGTFGPGGSDIVIAGMVDGAVLLWDLTDINANDLQIKLDVSLTLRAPSYNTALIFGQENHSSCVVGIQTVSNFEKDWRSTGSARIGSMKNFHVMTLEDMGVLIIWVVVEVLKPDISGLESDLGLAPGGKFRLVRSSSILLYSLPTLQVLQKTSIRTFDFRPVPFDTSRMLVSTDAGIVLHITRHSGGVEPRFYGNETDFSVEIRCIDCSPHNEDLFMVGCSDGSIKLYNIKLVHPVLEFLQPAKGESINLLKWSPLHPSEFCVLSSSSHIHLWNLMENSIHPIQSYNFEDVKITWFVFKTMDKSSTGISENKISYLIISKENGEVEVHTIQKKTHEVDYQQQIDYMDNL</sequence>
<feature type="compositionally biased region" description="Basic and acidic residues" evidence="1">
    <location>
        <begin position="47"/>
        <end position="58"/>
    </location>
</feature>
<dbReference type="GO" id="GO:0005868">
    <property type="term" value="C:cytoplasmic dynein complex"/>
    <property type="evidence" value="ECO:0007669"/>
    <property type="project" value="InterPro"/>
</dbReference>
<feature type="compositionally biased region" description="Polar residues" evidence="1">
    <location>
        <begin position="127"/>
        <end position="139"/>
    </location>
</feature>
<dbReference type="SUPFAM" id="SSF50978">
    <property type="entry name" value="WD40 repeat-like"/>
    <property type="match status" value="1"/>
</dbReference>
<evidence type="ECO:0000313" key="3">
    <source>
        <dbReference type="Proteomes" id="UP000827092"/>
    </source>
</evidence>
<feature type="compositionally biased region" description="Polar residues" evidence="1">
    <location>
        <begin position="299"/>
        <end position="321"/>
    </location>
</feature>
<name>A0AAV6VKF8_9ARAC</name>
<dbReference type="Gene3D" id="2.130.10.10">
    <property type="entry name" value="YVTN repeat-like/Quinoprotein amine dehydrogenase"/>
    <property type="match status" value="1"/>
</dbReference>
<feature type="compositionally biased region" description="Low complexity" evidence="1">
    <location>
        <begin position="264"/>
        <end position="282"/>
    </location>
</feature>
<feature type="compositionally biased region" description="Basic and acidic residues" evidence="1">
    <location>
        <begin position="237"/>
        <end position="248"/>
    </location>
</feature>
<dbReference type="PANTHER" id="PTHR16022">
    <property type="entry name" value="WD REPEAT DOMAIN 60"/>
    <property type="match status" value="1"/>
</dbReference>
<gene>
    <name evidence="2" type="ORF">JTE90_011285</name>
</gene>
<evidence type="ECO:0000256" key="1">
    <source>
        <dbReference type="SAM" id="MobiDB-lite"/>
    </source>
</evidence>
<dbReference type="GO" id="GO:0042073">
    <property type="term" value="P:intraciliary transport"/>
    <property type="evidence" value="ECO:0007669"/>
    <property type="project" value="InterPro"/>
</dbReference>
<proteinExistence type="predicted"/>
<feature type="compositionally biased region" description="Basic and acidic residues" evidence="1">
    <location>
        <begin position="168"/>
        <end position="185"/>
    </location>
</feature>
<reference evidence="2 3" key="1">
    <citation type="journal article" date="2022" name="Nat. Ecol. Evol.">
        <title>A masculinizing supergene underlies an exaggerated male reproductive morph in a spider.</title>
        <authorList>
            <person name="Hendrickx F."/>
            <person name="De Corte Z."/>
            <person name="Sonet G."/>
            <person name="Van Belleghem S.M."/>
            <person name="Kostlbacher S."/>
            <person name="Vangestel C."/>
        </authorList>
    </citation>
    <scope>NUCLEOTIDE SEQUENCE [LARGE SCALE GENOMIC DNA]</scope>
    <source>
        <strain evidence="2">W744_W776</strain>
    </source>
</reference>
<keyword evidence="3" id="KW-1185">Reference proteome</keyword>
<dbReference type="PANTHER" id="PTHR16022:SF0">
    <property type="entry name" value="CYTOPLASMIC DYNEIN 2 INTERMEDIATE CHAIN 1"/>
    <property type="match status" value="1"/>
</dbReference>
<dbReference type="Proteomes" id="UP000827092">
    <property type="component" value="Unassembled WGS sequence"/>
</dbReference>
<evidence type="ECO:0008006" key="4">
    <source>
        <dbReference type="Google" id="ProtNLM"/>
    </source>
</evidence>
<comment type="caution">
    <text evidence="2">The sequence shown here is derived from an EMBL/GenBank/DDBJ whole genome shotgun (WGS) entry which is preliminary data.</text>
</comment>
<dbReference type="SMART" id="SM00320">
    <property type="entry name" value="WD40"/>
    <property type="match status" value="3"/>
</dbReference>
<dbReference type="GO" id="GO:0045503">
    <property type="term" value="F:dynein light chain binding"/>
    <property type="evidence" value="ECO:0007669"/>
    <property type="project" value="InterPro"/>
</dbReference>
<dbReference type="InterPro" id="IPR036322">
    <property type="entry name" value="WD40_repeat_dom_sf"/>
</dbReference>
<organism evidence="2 3">
    <name type="scientific">Oedothorax gibbosus</name>
    <dbReference type="NCBI Taxonomy" id="931172"/>
    <lineage>
        <taxon>Eukaryota</taxon>
        <taxon>Metazoa</taxon>
        <taxon>Ecdysozoa</taxon>
        <taxon>Arthropoda</taxon>
        <taxon>Chelicerata</taxon>
        <taxon>Arachnida</taxon>
        <taxon>Araneae</taxon>
        <taxon>Araneomorphae</taxon>
        <taxon>Entelegynae</taxon>
        <taxon>Araneoidea</taxon>
        <taxon>Linyphiidae</taxon>
        <taxon>Erigoninae</taxon>
        <taxon>Oedothorax</taxon>
    </lineage>
</organism>
<feature type="compositionally biased region" description="Low complexity" evidence="1">
    <location>
        <begin position="223"/>
        <end position="236"/>
    </location>
</feature>
<dbReference type="GO" id="GO:0005929">
    <property type="term" value="C:cilium"/>
    <property type="evidence" value="ECO:0007669"/>
    <property type="project" value="GOC"/>
</dbReference>
<feature type="compositionally biased region" description="Low complexity" evidence="1">
    <location>
        <begin position="109"/>
        <end position="126"/>
    </location>
</feature>
<feature type="region of interest" description="Disordered" evidence="1">
    <location>
        <begin position="1"/>
        <end position="324"/>
    </location>
</feature>
<dbReference type="InterPro" id="IPR001680">
    <property type="entry name" value="WD40_rpt"/>
</dbReference>
<evidence type="ECO:0000313" key="2">
    <source>
        <dbReference type="EMBL" id="KAG8197122.1"/>
    </source>
</evidence>
<dbReference type="EMBL" id="JAFNEN010000058">
    <property type="protein sequence ID" value="KAG8197122.1"/>
    <property type="molecule type" value="Genomic_DNA"/>
</dbReference>
<feature type="compositionally biased region" description="Basic and acidic residues" evidence="1">
    <location>
        <begin position="13"/>
        <end position="36"/>
    </location>
</feature>
<protein>
    <recommendedName>
        <fullName evidence="4">WD repeat-containing protein 60</fullName>
    </recommendedName>
</protein>
<feature type="compositionally biased region" description="Acidic residues" evidence="1">
    <location>
        <begin position="249"/>
        <end position="263"/>
    </location>
</feature>
<dbReference type="InterPro" id="IPR015943">
    <property type="entry name" value="WD40/YVTN_repeat-like_dom_sf"/>
</dbReference>